<dbReference type="InterPro" id="IPR036397">
    <property type="entry name" value="RNaseH_sf"/>
</dbReference>
<evidence type="ECO:0000313" key="5">
    <source>
        <dbReference type="Proteomes" id="UP000289340"/>
    </source>
</evidence>
<dbReference type="PANTHER" id="PTHR42648">
    <property type="entry name" value="TRANSPOSASE, PUTATIVE-RELATED"/>
    <property type="match status" value="1"/>
</dbReference>
<dbReference type="Gene3D" id="3.30.420.10">
    <property type="entry name" value="Ribonuclease H-like superfamily/Ribonuclease H"/>
    <property type="match status" value="1"/>
</dbReference>
<sequence length="467" mass="53077">TIVGILPKFAIYFSQGEQKSPGIIPLAVKDVFSIIQETPGREFLLRVSYLEIYNEVKSRMCYAKFDIENFTGKNDFGLWRMKMRVLLVHHGLEQALEREKGLPATMSERENKEVLDKAHSALILSLGDKVLREVSKEKSAVVIWNKLENLYKTKSLANKLYLKHKLYTLKMTIGKSLEDHLDDFNKIILDLENIEITLEDEDQTLLLLRSLPNEFDNLSDTLIYGRDTLSLEEFSSYKKIGGGKVLLGNNETCKVVGIGNVTLKLNGVTRTLHGVRHVLELRRNLISIGTLDKQGFVPRVEGGVIKITKGSIVFMRGKLENGLYLLAGNVQKGIVAIVTEETDSHANKRLGHMSEGGLKELNKQKLLGKNSVESLEFCELCILGKAKRSKFATIVHHSKGRYGSIYSSRRIKAFEKFKEWKVLVETQTNKKVRKLKTDNGLEFYSEEFNQFCRKQGIERHKTVRGTL</sequence>
<dbReference type="PANTHER" id="PTHR42648:SF28">
    <property type="entry name" value="TRANSPOSON-ENCODED PROTEIN WITH RIBONUCLEASE H-LIKE AND RETROVIRUS ZINC FINGER-LIKE DOMAINS"/>
    <property type="match status" value="1"/>
</dbReference>
<protein>
    <submittedName>
        <fullName evidence="4">Retrovirus-related Pol polyprotein from transposon TNT 1-94</fullName>
    </submittedName>
</protein>
<dbReference type="GO" id="GO:0008017">
    <property type="term" value="F:microtubule binding"/>
    <property type="evidence" value="ECO:0007669"/>
    <property type="project" value="InterPro"/>
</dbReference>
<dbReference type="SUPFAM" id="SSF53098">
    <property type="entry name" value="Ribonuclease H-like"/>
    <property type="match status" value="1"/>
</dbReference>
<dbReference type="InterPro" id="IPR012337">
    <property type="entry name" value="RNaseH-like_sf"/>
</dbReference>
<comment type="caution">
    <text evidence="4">The sequence shown here is derived from an EMBL/GenBank/DDBJ whole genome shotgun (WGS) entry which is preliminary data.</text>
</comment>
<gene>
    <name evidence="4" type="ORF">D0Y65_038697</name>
</gene>
<dbReference type="Gene3D" id="3.40.850.10">
    <property type="entry name" value="Kinesin motor domain"/>
    <property type="match status" value="1"/>
</dbReference>
<dbReference type="EMBL" id="QZWG01000014">
    <property type="protein sequence ID" value="RZB69018.1"/>
    <property type="molecule type" value="Genomic_DNA"/>
</dbReference>
<dbReference type="GO" id="GO:0006508">
    <property type="term" value="P:proteolysis"/>
    <property type="evidence" value="ECO:0007669"/>
    <property type="project" value="UniProtKB-KW"/>
</dbReference>
<keyword evidence="1" id="KW-0505">Motor protein</keyword>
<keyword evidence="5" id="KW-1185">Reference proteome</keyword>
<dbReference type="InterPro" id="IPR027417">
    <property type="entry name" value="P-loop_NTPase"/>
</dbReference>
<dbReference type="InterPro" id="IPR036961">
    <property type="entry name" value="Kinesin_motor_dom_sf"/>
</dbReference>
<dbReference type="Proteomes" id="UP000289340">
    <property type="component" value="Chromosome 14"/>
</dbReference>
<feature type="domain" description="Kinesin motor" evidence="3">
    <location>
        <begin position="1"/>
        <end position="55"/>
    </location>
</feature>
<dbReference type="Pfam" id="PF14223">
    <property type="entry name" value="Retrotran_gag_2"/>
    <property type="match status" value="1"/>
</dbReference>
<dbReference type="InterPro" id="IPR025724">
    <property type="entry name" value="GAG-pre-integrase_dom"/>
</dbReference>
<dbReference type="SUPFAM" id="SSF52540">
    <property type="entry name" value="P-loop containing nucleoside triphosphate hydrolases"/>
    <property type="match status" value="1"/>
</dbReference>
<comment type="similarity">
    <text evidence="2">Belongs to the TRAFAC class myosin-kinesin ATPase superfamily. Kinesin family.</text>
</comment>
<name>A0A445H5T1_GLYSO</name>
<evidence type="ECO:0000259" key="3">
    <source>
        <dbReference type="PROSITE" id="PS50067"/>
    </source>
</evidence>
<dbReference type="AlphaFoldDB" id="A0A445H5T1"/>
<dbReference type="GO" id="GO:0003777">
    <property type="term" value="F:microtubule motor activity"/>
    <property type="evidence" value="ECO:0007669"/>
    <property type="project" value="InterPro"/>
</dbReference>
<proteinExistence type="inferred from homology"/>
<dbReference type="Pfam" id="PF13976">
    <property type="entry name" value="gag_pre-integrs"/>
    <property type="match status" value="1"/>
</dbReference>
<accession>A0A445H5T1</accession>
<feature type="non-terminal residue" evidence="4">
    <location>
        <position position="1"/>
    </location>
</feature>
<reference evidence="4 5" key="1">
    <citation type="submission" date="2018-09" db="EMBL/GenBank/DDBJ databases">
        <title>A high-quality reference genome of wild soybean provides a powerful tool to mine soybean genomes.</title>
        <authorList>
            <person name="Xie M."/>
            <person name="Chung C.Y.L."/>
            <person name="Li M.-W."/>
            <person name="Wong F.-L."/>
            <person name="Chan T.-F."/>
            <person name="Lam H.-M."/>
        </authorList>
    </citation>
    <scope>NUCLEOTIDE SEQUENCE [LARGE SCALE GENOMIC DNA]</scope>
    <source>
        <strain evidence="5">cv. W05</strain>
        <tissue evidence="4">Hypocotyl of etiolated seedlings</tissue>
    </source>
</reference>
<evidence type="ECO:0000256" key="2">
    <source>
        <dbReference type="PROSITE-ProRule" id="PRU00283"/>
    </source>
</evidence>
<dbReference type="GO" id="GO:0005524">
    <property type="term" value="F:ATP binding"/>
    <property type="evidence" value="ECO:0007669"/>
    <property type="project" value="InterPro"/>
</dbReference>
<dbReference type="InterPro" id="IPR001752">
    <property type="entry name" value="Kinesin_motor_dom"/>
</dbReference>
<dbReference type="GO" id="GO:0007018">
    <property type="term" value="P:microtubule-based movement"/>
    <property type="evidence" value="ECO:0007669"/>
    <property type="project" value="InterPro"/>
</dbReference>
<dbReference type="GO" id="GO:0003676">
    <property type="term" value="F:nucleic acid binding"/>
    <property type="evidence" value="ECO:0007669"/>
    <property type="project" value="InterPro"/>
</dbReference>
<evidence type="ECO:0000256" key="1">
    <source>
        <dbReference type="ARBA" id="ARBA00023175"/>
    </source>
</evidence>
<comment type="caution">
    <text evidence="2">Lacks conserved residue(s) required for the propagation of feature annotation.</text>
</comment>
<evidence type="ECO:0000313" key="4">
    <source>
        <dbReference type="EMBL" id="RZB69018.1"/>
    </source>
</evidence>
<organism evidence="4 5">
    <name type="scientific">Glycine soja</name>
    <name type="common">Wild soybean</name>
    <dbReference type="NCBI Taxonomy" id="3848"/>
    <lineage>
        <taxon>Eukaryota</taxon>
        <taxon>Viridiplantae</taxon>
        <taxon>Streptophyta</taxon>
        <taxon>Embryophyta</taxon>
        <taxon>Tracheophyta</taxon>
        <taxon>Spermatophyta</taxon>
        <taxon>Magnoliopsida</taxon>
        <taxon>eudicotyledons</taxon>
        <taxon>Gunneridae</taxon>
        <taxon>Pentapetalae</taxon>
        <taxon>rosids</taxon>
        <taxon>fabids</taxon>
        <taxon>Fabales</taxon>
        <taxon>Fabaceae</taxon>
        <taxon>Papilionoideae</taxon>
        <taxon>50 kb inversion clade</taxon>
        <taxon>NPAAA clade</taxon>
        <taxon>indigoferoid/millettioid clade</taxon>
        <taxon>Phaseoleae</taxon>
        <taxon>Glycine</taxon>
        <taxon>Glycine subgen. Soja</taxon>
    </lineage>
</organism>
<dbReference type="GO" id="GO:0008233">
    <property type="term" value="F:peptidase activity"/>
    <property type="evidence" value="ECO:0007669"/>
    <property type="project" value="UniProtKB-KW"/>
</dbReference>
<dbReference type="InterPro" id="IPR039537">
    <property type="entry name" value="Retrotran_Ty1/copia-like"/>
</dbReference>
<dbReference type="PROSITE" id="PS50067">
    <property type="entry name" value="KINESIN_MOTOR_2"/>
    <property type="match status" value="1"/>
</dbReference>